<evidence type="ECO:0000256" key="5">
    <source>
        <dbReference type="ARBA" id="ARBA00022840"/>
    </source>
</evidence>
<keyword evidence="4" id="KW-0418">Kinase</keyword>
<dbReference type="EMBL" id="BNCP01000006">
    <property type="protein sequence ID" value="GIL74918.1"/>
    <property type="molecule type" value="Genomic_DNA"/>
</dbReference>
<evidence type="ECO:0000256" key="2">
    <source>
        <dbReference type="ARBA" id="ARBA00022679"/>
    </source>
</evidence>
<comment type="caution">
    <text evidence="7">The sequence shown here is derived from an EMBL/GenBank/DDBJ whole genome shotgun (WGS) entry which is preliminary data.</text>
</comment>
<dbReference type="Gene3D" id="1.10.510.10">
    <property type="entry name" value="Transferase(Phosphotransferase) domain 1"/>
    <property type="match status" value="1"/>
</dbReference>
<dbReference type="PROSITE" id="PS51285">
    <property type="entry name" value="AGC_KINASE_CTER"/>
    <property type="match status" value="1"/>
</dbReference>
<dbReference type="Proteomes" id="UP000747110">
    <property type="component" value="Unassembled WGS sequence"/>
</dbReference>
<dbReference type="OrthoDB" id="63267at2759"/>
<reference evidence="7" key="1">
    <citation type="journal article" date="2021" name="Proc. Natl. Acad. Sci. U.S.A.">
        <title>Three genomes in the algal genus Volvox reveal the fate of a haploid sex-determining region after a transition to homothallism.</title>
        <authorList>
            <person name="Yamamoto K."/>
            <person name="Hamaji T."/>
            <person name="Kawai-Toyooka H."/>
            <person name="Matsuzaki R."/>
            <person name="Takahashi F."/>
            <person name="Nishimura Y."/>
            <person name="Kawachi M."/>
            <person name="Noguchi H."/>
            <person name="Minakuchi Y."/>
            <person name="Umen J.G."/>
            <person name="Toyoda A."/>
            <person name="Nozaki H."/>
        </authorList>
    </citation>
    <scope>NUCLEOTIDE SEQUENCE</scope>
    <source>
        <strain evidence="7">NIES-3786</strain>
    </source>
</reference>
<evidence type="ECO:0000256" key="3">
    <source>
        <dbReference type="ARBA" id="ARBA00022741"/>
    </source>
</evidence>
<evidence type="ECO:0000256" key="4">
    <source>
        <dbReference type="ARBA" id="ARBA00022777"/>
    </source>
</evidence>
<keyword evidence="3" id="KW-0547">Nucleotide-binding</keyword>
<dbReference type="GO" id="GO:0004691">
    <property type="term" value="F:cAMP-dependent protein kinase activity"/>
    <property type="evidence" value="ECO:0007669"/>
    <property type="project" value="TreeGrafter"/>
</dbReference>
<keyword evidence="8" id="KW-1185">Reference proteome</keyword>
<evidence type="ECO:0000313" key="7">
    <source>
        <dbReference type="EMBL" id="GIL74918.1"/>
    </source>
</evidence>
<dbReference type="PANTHER" id="PTHR24353">
    <property type="entry name" value="CYCLIC NUCLEOTIDE-DEPENDENT PROTEIN KINASE"/>
    <property type="match status" value="1"/>
</dbReference>
<evidence type="ECO:0000313" key="8">
    <source>
        <dbReference type="Proteomes" id="UP000747110"/>
    </source>
</evidence>
<dbReference type="GO" id="GO:0005952">
    <property type="term" value="C:cAMP-dependent protein kinase complex"/>
    <property type="evidence" value="ECO:0007669"/>
    <property type="project" value="TreeGrafter"/>
</dbReference>
<name>A0A8J4C598_9CHLO</name>
<keyword evidence="1" id="KW-0723">Serine/threonine-protein kinase</keyword>
<evidence type="ECO:0000259" key="6">
    <source>
        <dbReference type="PROSITE" id="PS51285"/>
    </source>
</evidence>
<keyword evidence="2" id="KW-0808">Transferase</keyword>
<proteinExistence type="predicted"/>
<accession>A0A8J4C598</accession>
<dbReference type="SUPFAM" id="SSF56112">
    <property type="entry name" value="Protein kinase-like (PK-like)"/>
    <property type="match status" value="1"/>
</dbReference>
<dbReference type="GO" id="GO:0005524">
    <property type="term" value="F:ATP binding"/>
    <property type="evidence" value="ECO:0007669"/>
    <property type="project" value="UniProtKB-KW"/>
</dbReference>
<dbReference type="InterPro" id="IPR011009">
    <property type="entry name" value="Kinase-like_dom_sf"/>
</dbReference>
<dbReference type="InterPro" id="IPR000961">
    <property type="entry name" value="AGC-kinase_C"/>
</dbReference>
<dbReference type="Gene3D" id="3.30.200.20">
    <property type="entry name" value="Phosphorylase Kinase, domain 1"/>
    <property type="match status" value="1"/>
</dbReference>
<evidence type="ECO:0000256" key="1">
    <source>
        <dbReference type="ARBA" id="ARBA00022527"/>
    </source>
</evidence>
<protein>
    <recommendedName>
        <fullName evidence="6">AGC-kinase C-terminal domain-containing protein</fullName>
    </recommendedName>
</protein>
<dbReference type="PANTHER" id="PTHR24353:SF37">
    <property type="entry name" value="CAMP-DEPENDENT PROTEIN KINASE CATALYTIC SUBUNIT PRKX"/>
    <property type="match status" value="1"/>
</dbReference>
<feature type="non-terminal residue" evidence="7">
    <location>
        <position position="1"/>
    </location>
</feature>
<sequence>ASGPIYTSSLLSADLLSPTRQGCAFLPFTFEISHAPKPSSSMVPQHHSAHVSNPLHRLNIHSALTCLGPTLTLRPNLRHTHTHTHAHNPPSELNFPKHFSSDLRHLIERLLDPNPLFRAGAGREGAAEIKSHPWFASFDWARFQAKQLPAPYIPKQPSHPGDTCNFVPLQVGVLRPAGDKRMHGSTSLPFPSRDFSRPAISLVSRLKLPPLNCQLPRFHFSRPISSSACHAVVRVSCLQAAYGLNGRCAQVYVYVCVFRPFPISQFPPPNQVDTKQFRNKAYKSKGTFKDF</sequence>
<dbReference type="AlphaFoldDB" id="A0A8J4C598"/>
<keyword evidence="5" id="KW-0067">ATP-binding</keyword>
<feature type="domain" description="AGC-kinase C-terminal" evidence="6">
    <location>
        <begin position="136"/>
        <end position="205"/>
    </location>
</feature>
<gene>
    <name evidence="7" type="ORF">Vretifemale_4788</name>
</gene>
<organism evidence="7 8">
    <name type="scientific">Volvox reticuliferus</name>
    <dbReference type="NCBI Taxonomy" id="1737510"/>
    <lineage>
        <taxon>Eukaryota</taxon>
        <taxon>Viridiplantae</taxon>
        <taxon>Chlorophyta</taxon>
        <taxon>core chlorophytes</taxon>
        <taxon>Chlorophyceae</taxon>
        <taxon>CS clade</taxon>
        <taxon>Chlamydomonadales</taxon>
        <taxon>Volvocaceae</taxon>
        <taxon>Volvox</taxon>
    </lineage>
</organism>